<sequence>MLSNEIEEMVKKLREDIKKSVSIFQLLIVLEHGIENLENKGLKQSDIETALRSIDILSSQLARLSSCRIDIIDKALRKDPRIKKLNNYTHILVEILHRDCGIQTTAPAVSIPQQRYIALEQKTPSNLCTGRYEIQKLIGEGGMGAVWLAKDIHTNNLVAIKVPKITGNPIKDDLNIKKIMVEAEVLKNLDHPNIVKYIDYFVEFQKPHLVMEYIDGEHLEKKIKTPKDAFDERETIKLMKTLVDAVDYMHSKNVVHRDLKPKNIFIINDSSLNIKVIDFGTAKFYHSQIEYGEGIYSPGGYTAPEQLRFMYSPQSDIWSLGGILFYILTGLHPISILPGYPNVTTPPNIENIKQFKDINQNIAKVIKKALDPNPINRYLRARDMIKDLIGETDLFEKTTKPKIMILDKEIEIEVDRVVIGRLTQTIIETSSKSIDKVVTRIEGNNLYIYINDEKSYISRLHVELIRKENDWYLRDLGSLNKTAVLEGGEWKIIHKQYKIPSELYKLSSRAIISLGYDVKLGPYLVLTFISSPQQQSV</sequence>
<dbReference type="PROSITE" id="PS50006">
    <property type="entry name" value="FHA_DOMAIN"/>
    <property type="match status" value="1"/>
</dbReference>
<gene>
    <name evidence="10" type="ORF">ENL47_06130</name>
</gene>
<comment type="catalytic activity">
    <reaction evidence="6">
        <text>L-threonyl-[protein] + ATP = O-phospho-L-threonyl-[protein] + ADP + H(+)</text>
        <dbReference type="Rhea" id="RHEA:46608"/>
        <dbReference type="Rhea" id="RHEA-COMP:11060"/>
        <dbReference type="Rhea" id="RHEA-COMP:11605"/>
        <dbReference type="ChEBI" id="CHEBI:15378"/>
        <dbReference type="ChEBI" id="CHEBI:30013"/>
        <dbReference type="ChEBI" id="CHEBI:30616"/>
        <dbReference type="ChEBI" id="CHEBI:61977"/>
        <dbReference type="ChEBI" id="CHEBI:456216"/>
        <dbReference type="EC" id="2.7.11.1"/>
    </reaction>
</comment>
<dbReference type="Pfam" id="PF00498">
    <property type="entry name" value="FHA"/>
    <property type="match status" value="1"/>
</dbReference>
<dbReference type="PROSITE" id="PS00107">
    <property type="entry name" value="PROTEIN_KINASE_ATP"/>
    <property type="match status" value="1"/>
</dbReference>
<evidence type="ECO:0000256" key="1">
    <source>
        <dbReference type="ARBA" id="ARBA00012513"/>
    </source>
</evidence>
<feature type="domain" description="FHA" evidence="8">
    <location>
        <begin position="417"/>
        <end position="484"/>
    </location>
</feature>
<dbReference type="CDD" id="cd00060">
    <property type="entry name" value="FHA"/>
    <property type="match status" value="1"/>
</dbReference>
<dbReference type="EC" id="2.7.11.1" evidence="1"/>
<dbReference type="InterPro" id="IPR008984">
    <property type="entry name" value="SMAD_FHA_dom_sf"/>
</dbReference>
<evidence type="ECO:0000256" key="3">
    <source>
        <dbReference type="ARBA" id="ARBA00022741"/>
    </source>
</evidence>
<keyword evidence="4 10" id="KW-0418">Kinase</keyword>
<comment type="caution">
    <text evidence="10">The sequence shown here is derived from an EMBL/GenBank/DDBJ whole genome shotgun (WGS) entry which is preliminary data.</text>
</comment>
<keyword evidence="3" id="KW-0547">Nucleotide-binding</keyword>
<dbReference type="PROSITE" id="PS50011">
    <property type="entry name" value="PROTEIN_KINASE_DOM"/>
    <property type="match status" value="1"/>
</dbReference>
<feature type="domain" description="Protein kinase" evidence="9">
    <location>
        <begin position="132"/>
        <end position="389"/>
    </location>
</feature>
<protein>
    <recommendedName>
        <fullName evidence="1">non-specific serine/threonine protein kinase</fullName>
        <ecNumber evidence="1">2.7.11.1</ecNumber>
    </recommendedName>
</protein>
<dbReference type="InterPro" id="IPR017441">
    <property type="entry name" value="Protein_kinase_ATP_BS"/>
</dbReference>
<keyword evidence="4 10" id="KW-0808">Transferase</keyword>
<dbReference type="InterPro" id="IPR000253">
    <property type="entry name" value="FHA_dom"/>
</dbReference>
<evidence type="ECO:0000256" key="5">
    <source>
        <dbReference type="ARBA" id="ARBA00022840"/>
    </source>
</evidence>
<dbReference type="InterPro" id="IPR011009">
    <property type="entry name" value="Kinase-like_dom_sf"/>
</dbReference>
<proteinExistence type="predicted"/>
<evidence type="ECO:0000313" key="10">
    <source>
        <dbReference type="EMBL" id="HHR96380.1"/>
    </source>
</evidence>
<dbReference type="SMART" id="SM00220">
    <property type="entry name" value="S_TKc"/>
    <property type="match status" value="1"/>
</dbReference>
<dbReference type="Pfam" id="PF00069">
    <property type="entry name" value="Pkinase"/>
    <property type="match status" value="1"/>
</dbReference>
<dbReference type="PANTHER" id="PTHR44167">
    <property type="entry name" value="OVARIAN-SPECIFIC SERINE/THREONINE-PROTEIN KINASE LOK-RELATED"/>
    <property type="match status" value="1"/>
</dbReference>
<dbReference type="EMBL" id="DRUB01000117">
    <property type="protein sequence ID" value="HHR96380.1"/>
    <property type="molecule type" value="Genomic_DNA"/>
</dbReference>
<evidence type="ECO:0000259" key="9">
    <source>
        <dbReference type="PROSITE" id="PS50011"/>
    </source>
</evidence>
<evidence type="ECO:0000256" key="2">
    <source>
        <dbReference type="ARBA" id="ARBA00022527"/>
    </source>
</evidence>
<keyword evidence="5" id="KW-0067">ATP-binding</keyword>
<dbReference type="Gene3D" id="1.10.510.10">
    <property type="entry name" value="Transferase(Phosphotransferase) domain 1"/>
    <property type="match status" value="1"/>
</dbReference>
<evidence type="ECO:0000256" key="7">
    <source>
        <dbReference type="ARBA" id="ARBA00048679"/>
    </source>
</evidence>
<dbReference type="CDD" id="cd14014">
    <property type="entry name" value="STKc_PknB_like"/>
    <property type="match status" value="1"/>
</dbReference>
<evidence type="ECO:0000256" key="6">
    <source>
        <dbReference type="ARBA" id="ARBA00047899"/>
    </source>
</evidence>
<organism evidence="10">
    <name type="scientific">Ignisphaera aggregans</name>
    <dbReference type="NCBI Taxonomy" id="334771"/>
    <lineage>
        <taxon>Archaea</taxon>
        <taxon>Thermoproteota</taxon>
        <taxon>Thermoprotei</taxon>
        <taxon>Desulfurococcales</taxon>
        <taxon>Desulfurococcaceae</taxon>
        <taxon>Ignisphaera</taxon>
    </lineage>
</organism>
<evidence type="ECO:0000256" key="4">
    <source>
        <dbReference type="ARBA" id="ARBA00022777"/>
    </source>
</evidence>
<reference evidence="10" key="1">
    <citation type="journal article" date="2020" name="mSystems">
        <title>Genome- and Community-Level Interaction Insights into Carbon Utilization and Element Cycling Functions of Hydrothermarchaeota in Hydrothermal Sediment.</title>
        <authorList>
            <person name="Zhou Z."/>
            <person name="Liu Y."/>
            <person name="Xu W."/>
            <person name="Pan J."/>
            <person name="Luo Z.H."/>
            <person name="Li M."/>
        </authorList>
    </citation>
    <scope>NUCLEOTIDE SEQUENCE [LARGE SCALE GENOMIC DNA]</scope>
    <source>
        <strain evidence="10">SpSt-1</strain>
    </source>
</reference>
<comment type="catalytic activity">
    <reaction evidence="7">
        <text>L-seryl-[protein] + ATP = O-phospho-L-seryl-[protein] + ADP + H(+)</text>
        <dbReference type="Rhea" id="RHEA:17989"/>
        <dbReference type="Rhea" id="RHEA-COMP:9863"/>
        <dbReference type="Rhea" id="RHEA-COMP:11604"/>
        <dbReference type="ChEBI" id="CHEBI:15378"/>
        <dbReference type="ChEBI" id="CHEBI:29999"/>
        <dbReference type="ChEBI" id="CHEBI:30616"/>
        <dbReference type="ChEBI" id="CHEBI:83421"/>
        <dbReference type="ChEBI" id="CHEBI:456216"/>
        <dbReference type="EC" id="2.7.11.1"/>
    </reaction>
</comment>
<keyword evidence="2 10" id="KW-0723">Serine/threonine-protein kinase</keyword>
<dbReference type="PANTHER" id="PTHR44167:SF24">
    <property type="entry name" value="SERINE_THREONINE-PROTEIN KINASE CHK2"/>
    <property type="match status" value="1"/>
</dbReference>
<dbReference type="InterPro" id="IPR000719">
    <property type="entry name" value="Prot_kinase_dom"/>
</dbReference>
<accession>A0A7C5YZI5</accession>
<dbReference type="AlphaFoldDB" id="A0A7C5YZI5"/>
<dbReference type="GO" id="GO:0004674">
    <property type="term" value="F:protein serine/threonine kinase activity"/>
    <property type="evidence" value="ECO:0007669"/>
    <property type="project" value="UniProtKB-KW"/>
</dbReference>
<dbReference type="SUPFAM" id="SSF49879">
    <property type="entry name" value="SMAD/FHA domain"/>
    <property type="match status" value="1"/>
</dbReference>
<dbReference type="InterPro" id="IPR008271">
    <property type="entry name" value="Ser/Thr_kinase_AS"/>
</dbReference>
<dbReference type="Gene3D" id="2.60.200.20">
    <property type="match status" value="1"/>
</dbReference>
<evidence type="ECO:0000259" key="8">
    <source>
        <dbReference type="PROSITE" id="PS50006"/>
    </source>
</evidence>
<name>A0A7C5YZI5_9CREN</name>
<dbReference type="GO" id="GO:0005737">
    <property type="term" value="C:cytoplasm"/>
    <property type="evidence" value="ECO:0007669"/>
    <property type="project" value="TreeGrafter"/>
</dbReference>
<dbReference type="GO" id="GO:0005524">
    <property type="term" value="F:ATP binding"/>
    <property type="evidence" value="ECO:0007669"/>
    <property type="project" value="UniProtKB-KW"/>
</dbReference>
<dbReference type="PROSITE" id="PS00108">
    <property type="entry name" value="PROTEIN_KINASE_ST"/>
    <property type="match status" value="1"/>
</dbReference>
<dbReference type="SUPFAM" id="SSF56112">
    <property type="entry name" value="Protein kinase-like (PK-like)"/>
    <property type="match status" value="1"/>
</dbReference>